<name>A0A084JDN5_9CLOT</name>
<feature type="transmembrane region" description="Helical" evidence="1">
    <location>
        <begin position="36"/>
        <end position="55"/>
    </location>
</feature>
<dbReference type="Proteomes" id="UP000028542">
    <property type="component" value="Unassembled WGS sequence"/>
</dbReference>
<keyword evidence="1" id="KW-1133">Transmembrane helix</keyword>
<dbReference type="RefSeq" id="WP_035131804.1">
    <property type="nucleotide sequence ID" value="NZ_JPMD01000015.1"/>
</dbReference>
<evidence type="ECO:0000256" key="1">
    <source>
        <dbReference type="SAM" id="Phobius"/>
    </source>
</evidence>
<accession>A0A084JDN5</accession>
<organism evidence="2 3">
    <name type="scientific">Clostridium sulfidigenes</name>
    <dbReference type="NCBI Taxonomy" id="318464"/>
    <lineage>
        <taxon>Bacteria</taxon>
        <taxon>Bacillati</taxon>
        <taxon>Bacillota</taxon>
        <taxon>Clostridia</taxon>
        <taxon>Eubacteriales</taxon>
        <taxon>Clostridiaceae</taxon>
        <taxon>Clostridium</taxon>
    </lineage>
</organism>
<proteinExistence type="predicted"/>
<gene>
    <name evidence="2" type="ORF">IO99_07455</name>
</gene>
<dbReference type="EMBL" id="JPMD01000015">
    <property type="protein sequence ID" value="KEZ87069.1"/>
    <property type="molecule type" value="Genomic_DNA"/>
</dbReference>
<comment type="caution">
    <text evidence="2">The sequence shown here is derived from an EMBL/GenBank/DDBJ whole genome shotgun (WGS) entry which is preliminary data.</text>
</comment>
<evidence type="ECO:0000313" key="2">
    <source>
        <dbReference type="EMBL" id="KEZ87069.1"/>
    </source>
</evidence>
<feature type="transmembrane region" description="Helical" evidence="1">
    <location>
        <begin position="62"/>
        <end position="83"/>
    </location>
</feature>
<feature type="transmembrane region" description="Helical" evidence="1">
    <location>
        <begin position="5"/>
        <end position="24"/>
    </location>
</feature>
<sequence length="167" mass="19068">MKKICLFNVISITYILMIILLIAIKLALNLSLIGNYTNTALFILGLYLVILYIIKETQSSKVIGYVVFIAISFLVITSQLLFLSKKELYFQAPNRANTIIVVEKSSLLDGYSTIYEKKYWLFKRSVNWNRIEGLNNFSSGQYTIEWISESSAIIKCAGEHYGQVNID</sequence>
<dbReference type="AlphaFoldDB" id="A0A084JDN5"/>
<dbReference type="STRING" id="318464.IO99_07455"/>
<keyword evidence="1" id="KW-0812">Transmembrane</keyword>
<reference evidence="2 3" key="1">
    <citation type="submission" date="2014-07" db="EMBL/GenBank/DDBJ databases">
        <title>Draft genome of Clostridium sulfidigenes 113A isolated from sediments associated with methane hydrate from Krishna Godavari basin.</title>
        <authorList>
            <person name="Honkalas V.S."/>
            <person name="Dabir A.P."/>
            <person name="Arora P."/>
            <person name="Dhakephalkar P.K."/>
        </authorList>
    </citation>
    <scope>NUCLEOTIDE SEQUENCE [LARGE SCALE GENOMIC DNA]</scope>
    <source>
        <strain evidence="2 3">113A</strain>
    </source>
</reference>
<keyword evidence="1" id="KW-0472">Membrane</keyword>
<keyword evidence="3" id="KW-1185">Reference proteome</keyword>
<protein>
    <submittedName>
        <fullName evidence="2">Uncharacterized protein</fullName>
    </submittedName>
</protein>
<evidence type="ECO:0000313" key="3">
    <source>
        <dbReference type="Proteomes" id="UP000028542"/>
    </source>
</evidence>